<feature type="chain" id="PRO_5009314010" evidence="1">
    <location>
        <begin position="17"/>
        <end position="447"/>
    </location>
</feature>
<organism evidence="2 3">
    <name type="scientific">Steinernema glaseri</name>
    <dbReference type="NCBI Taxonomy" id="37863"/>
    <lineage>
        <taxon>Eukaryota</taxon>
        <taxon>Metazoa</taxon>
        <taxon>Ecdysozoa</taxon>
        <taxon>Nematoda</taxon>
        <taxon>Chromadorea</taxon>
        <taxon>Rhabditida</taxon>
        <taxon>Tylenchina</taxon>
        <taxon>Panagrolaimomorpha</taxon>
        <taxon>Strongyloidoidea</taxon>
        <taxon>Steinernematidae</taxon>
        <taxon>Steinernema</taxon>
    </lineage>
</organism>
<protein>
    <submittedName>
        <fullName evidence="3">Uncharacterized protein</fullName>
    </submittedName>
</protein>
<proteinExistence type="predicted"/>
<name>A0A1I7ZZE6_9BILA</name>
<reference evidence="3" key="1">
    <citation type="submission" date="2016-11" db="UniProtKB">
        <authorList>
            <consortium name="WormBaseParasite"/>
        </authorList>
    </citation>
    <scope>IDENTIFICATION</scope>
</reference>
<accession>A0A1I7ZZE6</accession>
<evidence type="ECO:0000313" key="3">
    <source>
        <dbReference type="WBParaSite" id="L893_g31443.t1"/>
    </source>
</evidence>
<dbReference type="Proteomes" id="UP000095287">
    <property type="component" value="Unplaced"/>
</dbReference>
<evidence type="ECO:0000313" key="2">
    <source>
        <dbReference type="Proteomes" id="UP000095287"/>
    </source>
</evidence>
<keyword evidence="1" id="KW-0732">Signal</keyword>
<sequence>MRFILWQLIAITRVTSYCPSTVIRVLTRGKEGLSQVEKSQKESNTWIRFHSGKGILHILEFPFLKSLSVASPGHAAAVVLSRGSLSSPAESRHAEHSHTRPESPFPFTSNVAYKFHVNPAHFPSACIGANIYDRIFINDLLFIFCCVRRADQKSMMFSRRRDTWADEQLVLLPAETPLPLPDHSKPIRTFLSLRAKIQTSQNSRFHATVCLAIIIPVVLESAEPLPHQPLSVVVSYHCKINDNAFPIESSPTHRRATRTPTASAPIIAGPMMKRAIFRNAPTDALYLEQKKITMKPPRLWSHIRLQDPPSGIDSVAVCCYRIKETSYSQQNLKTSSETVADKTISRVVVPGDVRLANSNFLLLAHSGCIHNIDVFRTELTLELSCFTASGTRRGLSWAAQLFEVTGKASGKCEALHGHRSLGFPEIQSKQIISLNETTVRLCKSQTV</sequence>
<feature type="signal peptide" evidence="1">
    <location>
        <begin position="1"/>
        <end position="16"/>
    </location>
</feature>
<evidence type="ECO:0000256" key="1">
    <source>
        <dbReference type="SAM" id="SignalP"/>
    </source>
</evidence>
<dbReference type="AlphaFoldDB" id="A0A1I7ZZE6"/>
<dbReference type="WBParaSite" id="L893_g31443.t1">
    <property type="protein sequence ID" value="L893_g31443.t1"/>
    <property type="gene ID" value="L893_g31443"/>
</dbReference>
<keyword evidence="2" id="KW-1185">Reference proteome</keyword>